<dbReference type="GO" id="GO:0008233">
    <property type="term" value="F:peptidase activity"/>
    <property type="evidence" value="ECO:0007669"/>
    <property type="project" value="UniProtKB-KW"/>
</dbReference>
<organism evidence="6 7">
    <name type="scientific">Actinomadura nitritigenes</name>
    <dbReference type="NCBI Taxonomy" id="134602"/>
    <lineage>
        <taxon>Bacteria</taxon>
        <taxon>Bacillati</taxon>
        <taxon>Actinomycetota</taxon>
        <taxon>Actinomycetes</taxon>
        <taxon>Streptosporangiales</taxon>
        <taxon>Thermomonosporaceae</taxon>
        <taxon>Actinomadura</taxon>
    </lineage>
</organism>
<dbReference type="RefSeq" id="WP_208269732.1">
    <property type="nucleotide sequence ID" value="NZ_BAAAGM010000070.1"/>
</dbReference>
<dbReference type="Proteomes" id="UP000666915">
    <property type="component" value="Unassembled WGS sequence"/>
</dbReference>
<keyword evidence="4" id="KW-0378">Hydrolase</keyword>
<accession>A0ABS3R534</accession>
<dbReference type="InterPro" id="IPR023430">
    <property type="entry name" value="Pept_HybD-like_dom_sf"/>
</dbReference>
<evidence type="ECO:0000256" key="2">
    <source>
        <dbReference type="ARBA" id="ARBA00022670"/>
    </source>
</evidence>
<dbReference type="Pfam" id="PF01750">
    <property type="entry name" value="HycI"/>
    <property type="match status" value="1"/>
</dbReference>
<dbReference type="PANTHER" id="PTHR30302:SF1">
    <property type="entry name" value="HYDROGENASE 2 MATURATION PROTEASE"/>
    <property type="match status" value="1"/>
</dbReference>
<dbReference type="Gene3D" id="3.40.50.1450">
    <property type="entry name" value="HybD-like"/>
    <property type="match status" value="1"/>
</dbReference>
<feature type="region of interest" description="Disordered" evidence="5">
    <location>
        <begin position="149"/>
        <end position="193"/>
    </location>
</feature>
<proteinExistence type="inferred from homology"/>
<dbReference type="EMBL" id="JAGEOK010000019">
    <property type="protein sequence ID" value="MBO2441364.1"/>
    <property type="molecule type" value="Genomic_DNA"/>
</dbReference>
<name>A0ABS3R534_9ACTN</name>
<comment type="caution">
    <text evidence="6">The sequence shown here is derived from an EMBL/GenBank/DDBJ whole genome shotgun (WGS) entry which is preliminary data.</text>
</comment>
<keyword evidence="7" id="KW-1185">Reference proteome</keyword>
<comment type="similarity">
    <text evidence="1">Belongs to the peptidase A31 family.</text>
</comment>
<evidence type="ECO:0000256" key="3">
    <source>
        <dbReference type="ARBA" id="ARBA00022750"/>
    </source>
</evidence>
<dbReference type="PANTHER" id="PTHR30302">
    <property type="entry name" value="HYDROGENASE 1 MATURATION PROTEASE"/>
    <property type="match status" value="1"/>
</dbReference>
<dbReference type="CDD" id="cd00518">
    <property type="entry name" value="H2MP"/>
    <property type="match status" value="1"/>
</dbReference>
<keyword evidence="3" id="KW-0064">Aspartyl protease</keyword>
<dbReference type="SUPFAM" id="SSF53163">
    <property type="entry name" value="HybD-like"/>
    <property type="match status" value="1"/>
</dbReference>
<sequence>MTIVIGIGNELRRDDGAGPAVIAALRGRAAAPPATLAVTDGEPARLIELWAGADLAIVVDAVRAEPPAPGRIHDLGADTAALAARPVSGHALGLGEAVALGLAVDRMPERLRVLAIEGLDFGLGPGLTPQVSAAVGLVTDRLAAELAAPAVTGPPGGHGGHHSARIADREKPMPQPEPLSVPASHRREGGRPS</sequence>
<dbReference type="GO" id="GO:0006508">
    <property type="term" value="P:proteolysis"/>
    <property type="evidence" value="ECO:0007669"/>
    <property type="project" value="UniProtKB-KW"/>
</dbReference>
<evidence type="ECO:0000256" key="1">
    <source>
        <dbReference type="ARBA" id="ARBA00006814"/>
    </source>
</evidence>
<dbReference type="NCBIfam" id="TIGR00072">
    <property type="entry name" value="hydrog_prot"/>
    <property type="match status" value="1"/>
</dbReference>
<keyword evidence="2 6" id="KW-0645">Protease</keyword>
<protein>
    <submittedName>
        <fullName evidence="6">Hydrogenase maturation protease</fullName>
    </submittedName>
</protein>
<evidence type="ECO:0000313" key="6">
    <source>
        <dbReference type="EMBL" id="MBO2441364.1"/>
    </source>
</evidence>
<dbReference type="InterPro" id="IPR000671">
    <property type="entry name" value="Peptidase_A31"/>
</dbReference>
<evidence type="ECO:0000313" key="7">
    <source>
        <dbReference type="Proteomes" id="UP000666915"/>
    </source>
</evidence>
<gene>
    <name evidence="6" type="ORF">J4557_27960</name>
</gene>
<evidence type="ECO:0000256" key="4">
    <source>
        <dbReference type="ARBA" id="ARBA00022801"/>
    </source>
</evidence>
<reference evidence="6 7" key="1">
    <citation type="submission" date="2021-03" db="EMBL/GenBank/DDBJ databases">
        <authorList>
            <person name="Kanchanasin P."/>
            <person name="Saeng-In P."/>
            <person name="Phongsopitanun W."/>
            <person name="Yuki M."/>
            <person name="Kudo T."/>
            <person name="Ohkuma M."/>
            <person name="Tanasupawat S."/>
        </authorList>
    </citation>
    <scope>NUCLEOTIDE SEQUENCE [LARGE SCALE GENOMIC DNA]</scope>
    <source>
        <strain evidence="6 7">L46</strain>
    </source>
</reference>
<evidence type="ECO:0000256" key="5">
    <source>
        <dbReference type="SAM" id="MobiDB-lite"/>
    </source>
</evidence>